<evidence type="ECO:0000256" key="1">
    <source>
        <dbReference type="SAM" id="MobiDB-lite"/>
    </source>
</evidence>
<gene>
    <name evidence="2" type="ORF">MAA8898_02938</name>
</gene>
<dbReference type="PANTHER" id="PTHR35807">
    <property type="entry name" value="TRANSCRIPTIONAL REGULATOR REDD-RELATED"/>
    <property type="match status" value="1"/>
</dbReference>
<dbReference type="InterPro" id="IPR036388">
    <property type="entry name" value="WH-like_DNA-bd_sf"/>
</dbReference>
<reference evidence="2 3" key="1">
    <citation type="submission" date="2017-05" db="EMBL/GenBank/DDBJ databases">
        <authorList>
            <person name="Song R."/>
            <person name="Chenine A.L."/>
            <person name="Ruprecht R.M."/>
        </authorList>
    </citation>
    <scope>NUCLEOTIDE SEQUENCE [LARGE SCALE GENOMIC DNA]</scope>
    <source>
        <strain evidence="2 3">CECT 8898</strain>
    </source>
</reference>
<dbReference type="InterPro" id="IPR011990">
    <property type="entry name" value="TPR-like_helical_dom_sf"/>
</dbReference>
<dbReference type="GO" id="GO:0006355">
    <property type="term" value="P:regulation of DNA-templated transcription"/>
    <property type="evidence" value="ECO:0007669"/>
    <property type="project" value="InterPro"/>
</dbReference>
<dbReference type="SUPFAM" id="SSF48452">
    <property type="entry name" value="TPR-like"/>
    <property type="match status" value="1"/>
</dbReference>
<dbReference type="Gene3D" id="1.10.10.10">
    <property type="entry name" value="Winged helix-like DNA-binding domain superfamily/Winged helix DNA-binding domain"/>
    <property type="match status" value="1"/>
</dbReference>
<accession>A0A238KP90</accession>
<evidence type="ECO:0000313" key="2">
    <source>
        <dbReference type="EMBL" id="SMX43932.1"/>
    </source>
</evidence>
<proteinExistence type="predicted"/>
<dbReference type="SUPFAM" id="SSF46894">
    <property type="entry name" value="C-terminal effector domain of the bipartite response regulators"/>
    <property type="match status" value="1"/>
</dbReference>
<organism evidence="2 3">
    <name type="scientific">Maliponia aquimaris</name>
    <dbReference type="NCBI Taxonomy" id="1673631"/>
    <lineage>
        <taxon>Bacteria</taxon>
        <taxon>Pseudomonadati</taxon>
        <taxon>Pseudomonadota</taxon>
        <taxon>Alphaproteobacteria</taxon>
        <taxon>Rhodobacterales</taxon>
        <taxon>Paracoccaceae</taxon>
        <taxon>Maliponia</taxon>
    </lineage>
</organism>
<protein>
    <submittedName>
        <fullName evidence="2">Uncharacterized protein</fullName>
    </submittedName>
</protein>
<dbReference type="Proteomes" id="UP000207598">
    <property type="component" value="Unassembled WGS sequence"/>
</dbReference>
<name>A0A238KP90_9RHOB</name>
<dbReference type="EMBL" id="FXYF01000007">
    <property type="protein sequence ID" value="SMX43932.1"/>
    <property type="molecule type" value="Genomic_DNA"/>
</dbReference>
<dbReference type="Gene3D" id="1.25.40.10">
    <property type="entry name" value="Tetratricopeptide repeat domain"/>
    <property type="match status" value="1"/>
</dbReference>
<dbReference type="GO" id="GO:0003677">
    <property type="term" value="F:DNA binding"/>
    <property type="evidence" value="ECO:0007669"/>
    <property type="project" value="InterPro"/>
</dbReference>
<keyword evidence="3" id="KW-1185">Reference proteome</keyword>
<feature type="region of interest" description="Disordered" evidence="1">
    <location>
        <begin position="151"/>
        <end position="185"/>
    </location>
</feature>
<evidence type="ECO:0000313" key="3">
    <source>
        <dbReference type="Proteomes" id="UP000207598"/>
    </source>
</evidence>
<dbReference type="InterPro" id="IPR051677">
    <property type="entry name" value="AfsR-DnrI-RedD_regulator"/>
</dbReference>
<sequence length="570" mass="62291">MTLRQAARATDEAGPRDPPCAFAVLDGVFRIVLPDGRDATPSSPLRQALLAVLLVSPDQTKPRRTLLDMFWGGQDRTRGSASLRTALHMLRRDLAPLGGVVLQTDRNAVWLTPGRLRLRDPPMDGRQFLEGIDLDLDGCEAFEEWLRDMRASRDMPDTSGDDAETRAPPRHRRTSGSGHSAPDIIPRMSRRPPALGMLPAVHGSLSAADSLRITSVLDAVARSIMAESWLVLHDLRGGDGPIAPLPIETGRGPTHLLEPLAERHGRQLFLTLRLRDAASRLVWISKPACVLAGEIEELAAVAAETILDHLASSEVSPDTPDLFPWTALTALFSLDIDAIHRTEAQVVHMYENGAPPVIACIGHFAQVFKENEGVEPPLKITRDHLCDLVASVPASSPLLPLWQSLAGYCAHMLIGDNALATALLDAAQERSPTLSLNLDHIAVLRMSVGDLAGAEDAFRRCQRAGAGSPWRYTYDVTGAMLHMAKGDYRQSLHFANQALLRKPRFIGALRYAMAGCALAGNTQDAKLMQARLIRLRPDYDMGGWLEAMVRRTPGEIGRTLSRTFQKNGFV</sequence>
<dbReference type="AlphaFoldDB" id="A0A238KP90"/>
<dbReference type="InterPro" id="IPR016032">
    <property type="entry name" value="Sig_transdc_resp-reg_C-effctor"/>
</dbReference>